<comment type="subcellular location">
    <subcellularLocation>
        <location evidence="1 7">Cell membrane</location>
        <topology evidence="1 7">Multi-pass membrane protein</topology>
    </subcellularLocation>
</comment>
<dbReference type="PANTHER" id="PTHR13084">
    <property type="entry name" value="T-CELL LYMPHOMA BREAKPOINT-ASSOCIATED TARGET 1-RELATED"/>
    <property type="match status" value="1"/>
</dbReference>
<feature type="region of interest" description="Disordered" evidence="8">
    <location>
        <begin position="338"/>
        <end position="363"/>
    </location>
</feature>
<feature type="transmembrane region" description="Helical" evidence="7">
    <location>
        <begin position="35"/>
        <end position="56"/>
    </location>
</feature>
<dbReference type="GO" id="GO:0005886">
    <property type="term" value="C:plasma membrane"/>
    <property type="evidence" value="ECO:0007669"/>
    <property type="project" value="UniProtKB-SubCell"/>
</dbReference>
<evidence type="ECO:0000256" key="5">
    <source>
        <dbReference type="ARBA" id="ARBA00022989"/>
    </source>
</evidence>
<keyword evidence="9" id="KW-1185">Reference proteome</keyword>
<dbReference type="RefSeq" id="XP_028967198.1">
    <property type="nucleotide sequence ID" value="XM_029111365.1"/>
</dbReference>
<feature type="transmembrane region" description="Helical" evidence="7">
    <location>
        <begin position="68"/>
        <end position="91"/>
    </location>
</feature>
<keyword evidence="5 7" id="KW-1133">Transmembrane helix</keyword>
<protein>
    <recommendedName>
        <fullName evidence="7">Sodium/potassium-transporting ATPase subunit beta-1-interacting protein</fullName>
        <shortName evidence="7">Na(+)/K(+)-transporting ATPase subunit beta-1-interacting protein</shortName>
    </recommendedName>
</protein>
<feature type="compositionally biased region" description="Polar residues" evidence="8">
    <location>
        <begin position="213"/>
        <end position="228"/>
    </location>
</feature>
<evidence type="ECO:0000256" key="1">
    <source>
        <dbReference type="ARBA" id="ARBA00004651"/>
    </source>
</evidence>
<evidence type="ECO:0000313" key="10">
    <source>
        <dbReference type="RefSeq" id="XP_028967198.1"/>
    </source>
</evidence>
<evidence type="ECO:0000256" key="7">
    <source>
        <dbReference type="RuleBase" id="RU368041"/>
    </source>
</evidence>
<evidence type="ECO:0000256" key="2">
    <source>
        <dbReference type="ARBA" id="ARBA00006364"/>
    </source>
</evidence>
<keyword evidence="6 7" id="KW-0472">Membrane</keyword>
<feature type="transmembrane region" description="Helical" evidence="7">
    <location>
        <begin position="151"/>
        <end position="173"/>
    </location>
</feature>
<comment type="similarity">
    <text evidence="2 7">Belongs to the NKAIN family.</text>
</comment>
<accession>A0AAJ7SFY3</accession>
<dbReference type="Proteomes" id="UP000694867">
    <property type="component" value="Unplaced"/>
</dbReference>
<dbReference type="KEGG" id="goe:100901542"/>
<evidence type="ECO:0000256" key="8">
    <source>
        <dbReference type="SAM" id="MobiDB-lite"/>
    </source>
</evidence>
<dbReference type="Pfam" id="PF05640">
    <property type="entry name" value="NKAIN"/>
    <property type="match status" value="1"/>
</dbReference>
<feature type="region of interest" description="Disordered" evidence="8">
    <location>
        <begin position="213"/>
        <end position="255"/>
    </location>
</feature>
<dbReference type="GeneID" id="100901542"/>
<reference evidence="10" key="1">
    <citation type="submission" date="2025-08" db="UniProtKB">
        <authorList>
            <consortium name="RefSeq"/>
        </authorList>
    </citation>
    <scope>IDENTIFICATION</scope>
</reference>
<proteinExistence type="inferred from homology"/>
<sequence>MGCCCCTSRGFMIGVCVLQLSFTACRQLFDLLGYMWAPILANFFNFLFVIFGLFGVYQYRPRYVSTYVLWTVIWIIWNAFCICFYLEIGILNRELNYLNLGTGSRSWFEINGLGCKAMFEPHTPDELAGFTKPASVDGCLVEYYYVESTQAAIQVILGLLALFVGTFVIYNYTQEDPSSVRRKGPWALDPLHRSTASLPYSIEYHHVSNHSQAGSFNQHSKFNSNSIGSANSSQRRRRRSLRSNRSSQRASYQNPVTRLIDRYVDTSSQDSYNHLAEYLKTSANNNLHTLGNGSNLVSGGPFNQAYGSNVGPGGQINQAYENRYSIASSGTYGVVDNVPSPPYTPYSAQAHPQPPPRNVETNM</sequence>
<evidence type="ECO:0000256" key="3">
    <source>
        <dbReference type="ARBA" id="ARBA00022475"/>
    </source>
</evidence>
<feature type="transmembrane region" description="Helical" evidence="7">
    <location>
        <begin position="12"/>
        <end position="29"/>
    </location>
</feature>
<organism evidence="9 10">
    <name type="scientific">Galendromus occidentalis</name>
    <name type="common">western predatory mite</name>
    <dbReference type="NCBI Taxonomy" id="34638"/>
    <lineage>
        <taxon>Eukaryota</taxon>
        <taxon>Metazoa</taxon>
        <taxon>Ecdysozoa</taxon>
        <taxon>Arthropoda</taxon>
        <taxon>Chelicerata</taxon>
        <taxon>Arachnida</taxon>
        <taxon>Acari</taxon>
        <taxon>Parasitiformes</taxon>
        <taxon>Mesostigmata</taxon>
        <taxon>Gamasina</taxon>
        <taxon>Phytoseioidea</taxon>
        <taxon>Phytoseiidae</taxon>
        <taxon>Typhlodrominae</taxon>
        <taxon>Galendromus</taxon>
    </lineage>
</organism>
<gene>
    <name evidence="10" type="primary">LOC100901542</name>
</gene>
<dbReference type="CTD" id="37979"/>
<dbReference type="InterPro" id="IPR008516">
    <property type="entry name" value="Na/K-Atpase_Interacting"/>
</dbReference>
<evidence type="ECO:0000256" key="6">
    <source>
        <dbReference type="ARBA" id="ARBA00023136"/>
    </source>
</evidence>
<dbReference type="GO" id="GO:0002028">
    <property type="term" value="P:regulation of sodium ion transport"/>
    <property type="evidence" value="ECO:0007669"/>
    <property type="project" value="UniProtKB-UniRule"/>
</dbReference>
<keyword evidence="3 7" id="KW-1003">Cell membrane</keyword>
<dbReference type="AlphaFoldDB" id="A0AAJ7SFY3"/>
<name>A0AAJ7SFY3_9ACAR</name>
<evidence type="ECO:0000313" key="9">
    <source>
        <dbReference type="Proteomes" id="UP000694867"/>
    </source>
</evidence>
<evidence type="ECO:0000256" key="4">
    <source>
        <dbReference type="ARBA" id="ARBA00022692"/>
    </source>
</evidence>
<keyword evidence="4 7" id="KW-0812">Transmembrane</keyword>
<dbReference type="PANTHER" id="PTHR13084:SF6">
    <property type="entry name" value="SODIUM_POTASSIUM-TRANSPORTING ATPASE SUBUNIT BETA-1-INTERACTING PROTEIN"/>
    <property type="match status" value="1"/>
</dbReference>